<dbReference type="InterPro" id="IPR023214">
    <property type="entry name" value="HAD_sf"/>
</dbReference>
<dbReference type="GO" id="GO:0005524">
    <property type="term" value="F:ATP binding"/>
    <property type="evidence" value="ECO:0007669"/>
    <property type="project" value="UniProtKB-UniRule"/>
</dbReference>
<accession>C5F1G5</accession>
<gene>
    <name evidence="19" type="ORF">HPMG_01574</name>
</gene>
<evidence type="ECO:0000259" key="18">
    <source>
        <dbReference type="PROSITE" id="PS50846"/>
    </source>
</evidence>
<dbReference type="GO" id="GO:0005507">
    <property type="term" value="F:copper ion binding"/>
    <property type="evidence" value="ECO:0007669"/>
    <property type="project" value="TreeGrafter"/>
</dbReference>
<dbReference type="InterPro" id="IPR059000">
    <property type="entry name" value="ATPase_P-type_domA"/>
</dbReference>
<evidence type="ECO:0000256" key="5">
    <source>
        <dbReference type="ARBA" id="ARBA00022553"/>
    </source>
</evidence>
<evidence type="ECO:0000256" key="6">
    <source>
        <dbReference type="ARBA" id="ARBA00022692"/>
    </source>
</evidence>
<dbReference type="NCBIfam" id="TIGR01494">
    <property type="entry name" value="ATPase_P-type"/>
    <property type="match status" value="1"/>
</dbReference>
<dbReference type="NCBIfam" id="TIGR01525">
    <property type="entry name" value="ATPase-IB_hvy"/>
    <property type="match status" value="1"/>
</dbReference>
<dbReference type="Gene3D" id="3.30.70.100">
    <property type="match status" value="1"/>
</dbReference>
<evidence type="ECO:0000256" key="15">
    <source>
        <dbReference type="ARBA" id="ARBA00040690"/>
    </source>
</evidence>
<dbReference type="InterPro" id="IPR008250">
    <property type="entry name" value="ATPase_P-typ_transduc_dom_A_sf"/>
</dbReference>
<dbReference type="SUPFAM" id="SSF55008">
    <property type="entry name" value="HMA, heavy metal-associated domain"/>
    <property type="match status" value="1"/>
</dbReference>
<dbReference type="Proteomes" id="UP000003953">
    <property type="component" value="Unassembled WGS sequence"/>
</dbReference>
<feature type="transmembrane region" description="Helical" evidence="17">
    <location>
        <begin position="685"/>
        <end position="704"/>
    </location>
</feature>
<reference evidence="20" key="1">
    <citation type="journal article" date="2014" name="Genome Announc.">
        <title>Draft genome sequences of six enterohepatic helicobacter species isolated from humans and one from rhesus macaques.</title>
        <authorList>
            <person name="Shen Z."/>
            <person name="Sheh A."/>
            <person name="Young S.K."/>
            <person name="Abouelliel A."/>
            <person name="Ward D.V."/>
            <person name="Earl A.M."/>
            <person name="Fox J.G."/>
        </authorList>
    </citation>
    <scope>NUCLEOTIDE SEQUENCE [LARGE SCALE GENOMIC DNA]</scope>
    <source>
        <strain evidence="20">MIT 98-5489</strain>
    </source>
</reference>
<dbReference type="InterPro" id="IPR023298">
    <property type="entry name" value="ATPase_P-typ_TM_dom_sf"/>
</dbReference>
<evidence type="ECO:0000313" key="20">
    <source>
        <dbReference type="Proteomes" id="UP000003953"/>
    </source>
</evidence>
<keyword evidence="10" id="KW-1278">Translocase</keyword>
<dbReference type="PRINTS" id="PR00943">
    <property type="entry name" value="CUATPASE"/>
</dbReference>
<dbReference type="CDD" id="cd00371">
    <property type="entry name" value="HMA"/>
    <property type="match status" value="1"/>
</dbReference>
<keyword evidence="8 17" id="KW-0547">Nucleotide-binding</keyword>
<dbReference type="InterPro" id="IPR001757">
    <property type="entry name" value="P_typ_ATPase"/>
</dbReference>
<keyword evidence="6 17" id="KW-0812">Transmembrane</keyword>
<dbReference type="PANTHER" id="PTHR43520">
    <property type="entry name" value="ATP7, ISOFORM B"/>
    <property type="match status" value="1"/>
</dbReference>
<feature type="domain" description="HMA" evidence="18">
    <location>
        <begin position="6"/>
        <end position="72"/>
    </location>
</feature>
<dbReference type="NCBIfam" id="TIGR01511">
    <property type="entry name" value="ATPase-IB1_Cu"/>
    <property type="match status" value="1"/>
</dbReference>
<dbReference type="Gene3D" id="3.40.50.1000">
    <property type="entry name" value="HAD superfamily/HAD-like"/>
    <property type="match status" value="1"/>
</dbReference>
<dbReference type="AlphaFoldDB" id="C5F1G5"/>
<dbReference type="NCBIfam" id="TIGR01512">
    <property type="entry name" value="ATPase-IB2_Cd"/>
    <property type="match status" value="1"/>
</dbReference>
<dbReference type="InterPro" id="IPR027256">
    <property type="entry name" value="P-typ_ATPase_IB"/>
</dbReference>
<evidence type="ECO:0000256" key="11">
    <source>
        <dbReference type="ARBA" id="ARBA00022989"/>
    </source>
</evidence>
<dbReference type="EC" id="7.2.2.9" evidence="14"/>
<dbReference type="SFLD" id="SFLDS00003">
    <property type="entry name" value="Haloacid_Dehalogenase"/>
    <property type="match status" value="1"/>
</dbReference>
<evidence type="ECO:0000256" key="7">
    <source>
        <dbReference type="ARBA" id="ARBA00022723"/>
    </source>
</evidence>
<feature type="transmembrane region" description="Helical" evidence="17">
    <location>
        <begin position="327"/>
        <end position="347"/>
    </location>
</feature>
<dbReference type="GO" id="GO:0012505">
    <property type="term" value="C:endomembrane system"/>
    <property type="evidence" value="ECO:0007669"/>
    <property type="project" value="UniProtKB-SubCell"/>
</dbReference>
<sequence>MEWVMEVAKLNISGMHCSACSSTIEKNLEKIEGIKNIKINAVSGRAKISYEGSCISEQKIIELITSYGFPAFRDNAKELEIIYLEGLKKRLLVGIPLFVVIFALHMGGFHGIWSSIIQLVLATIVQVYCAYPFYRGAKSVFKTKSADMNVLIALGTSVAYLYSLYLFIIRDSNGYYFEGSSAVICFVLLGEFLKSKAKKKAGDELESLTKILPPKARILKGENQEWISIDNIKKGDQCLVVGGEKIPLDGKIIKGNAEVSSAHINGEELPKILGVGSEVVGGSLVLNGEIVVESLKDSNEFFVYEMLDLLELSQTQKPPIGKMADKIASIFVPSIVVLSVVAFFFWWMMGEGFAFSLSIAAAILVVSCPCALGLAVPLAIVCASMRAKKSEILIKTPEVYERAREIKTIVFDKTGTLTKGEISIKNAEFISQDSNLIVSLCYAMQENNPHPIAKAFVEYLKAKKERIVLEEKEYIIAKGVRAKYANDEYFLGSLEWIETIIDKKITQNRENVIAFSNKSEILALFYLQDSIKEGAREMVESLQNIGIESVILSGDNVESVKKVAQNIGITEYYAGVSPMQKAEIIKQLQAKGGVCFVGDGINDALALKEASFGISFANATDLAKEVGDILLLRDDLSLVYKVFEISFATLKNIKENLFFAYVYNVVLIPIAAGVLYPAFGIVLQPAFAGGAMAFSSVSVVANALRISRLKLKGE</sequence>
<protein>
    <recommendedName>
        <fullName evidence="15">Copper-transporting ATPase</fullName>
        <ecNumber evidence="14">7.2.2.9</ecNumber>
    </recommendedName>
</protein>
<dbReference type="SUPFAM" id="SSF56784">
    <property type="entry name" value="HAD-like"/>
    <property type="match status" value="1"/>
</dbReference>
<dbReference type="InterPro" id="IPR044492">
    <property type="entry name" value="P_typ_ATPase_HD_dom"/>
</dbReference>
<dbReference type="GO" id="GO:0005886">
    <property type="term" value="C:plasma membrane"/>
    <property type="evidence" value="ECO:0007669"/>
    <property type="project" value="UniProtKB-SubCell"/>
</dbReference>
<feature type="transmembrane region" description="Helical" evidence="17">
    <location>
        <begin position="353"/>
        <end position="381"/>
    </location>
</feature>
<feature type="transmembrane region" description="Helical" evidence="17">
    <location>
        <begin position="91"/>
        <end position="109"/>
    </location>
</feature>
<keyword evidence="9 17" id="KW-0067">ATP-binding</keyword>
<evidence type="ECO:0000256" key="8">
    <source>
        <dbReference type="ARBA" id="ARBA00022741"/>
    </source>
</evidence>
<dbReference type="InterPro" id="IPR018303">
    <property type="entry name" value="ATPase_P-typ_P_site"/>
</dbReference>
<dbReference type="PROSITE" id="PS00154">
    <property type="entry name" value="ATPASE_E1_E2"/>
    <property type="match status" value="1"/>
</dbReference>
<dbReference type="Pfam" id="PF00122">
    <property type="entry name" value="E1-E2_ATPase"/>
    <property type="match status" value="1"/>
</dbReference>
<dbReference type="PANTHER" id="PTHR43520:SF8">
    <property type="entry name" value="P-TYPE CU(+) TRANSPORTER"/>
    <property type="match status" value="1"/>
</dbReference>
<dbReference type="Gene3D" id="2.70.150.10">
    <property type="entry name" value="Calcium-transporting ATPase, cytoplasmic transduction domain A"/>
    <property type="match status" value="1"/>
</dbReference>
<comment type="subcellular location">
    <subcellularLocation>
        <location evidence="2 17">Cell membrane</location>
    </subcellularLocation>
    <subcellularLocation>
        <location evidence="1">Endomembrane system</location>
        <topology evidence="1">Multi-pass membrane protein</topology>
    </subcellularLocation>
</comment>
<dbReference type="Gene3D" id="3.40.1110.10">
    <property type="entry name" value="Calcium-transporting ATPase, cytoplasmic domain N"/>
    <property type="match status" value="1"/>
</dbReference>
<evidence type="ECO:0000256" key="13">
    <source>
        <dbReference type="ARBA" id="ARBA00037143"/>
    </source>
</evidence>
<dbReference type="eggNOG" id="COG2217">
    <property type="taxonomic scope" value="Bacteria"/>
</dbReference>
<evidence type="ECO:0000256" key="3">
    <source>
        <dbReference type="ARBA" id="ARBA00006024"/>
    </source>
</evidence>
<keyword evidence="19" id="KW-0378">Hydrolase</keyword>
<keyword evidence="5" id="KW-0597">Phosphoprotein</keyword>
<dbReference type="HOGENOM" id="CLU_001771_11_2_7"/>
<dbReference type="SFLD" id="SFLDF00027">
    <property type="entry name" value="p-type_atpase"/>
    <property type="match status" value="1"/>
</dbReference>
<feature type="transmembrane region" description="Helical" evidence="17">
    <location>
        <begin position="115"/>
        <end position="134"/>
    </location>
</feature>
<keyword evidence="12 17" id="KW-0472">Membrane</keyword>
<dbReference type="Pfam" id="PF00403">
    <property type="entry name" value="HMA"/>
    <property type="match status" value="1"/>
</dbReference>
<dbReference type="PRINTS" id="PR00119">
    <property type="entry name" value="CATATPASE"/>
</dbReference>
<comment type="similarity">
    <text evidence="3 17">Belongs to the cation transport ATPase (P-type) (TC 3.A.3) family. Type IB subfamily.</text>
</comment>
<evidence type="ECO:0000256" key="4">
    <source>
        <dbReference type="ARBA" id="ARBA00022475"/>
    </source>
</evidence>
<feature type="transmembrane region" description="Helical" evidence="17">
    <location>
        <begin position="146"/>
        <end position="168"/>
    </location>
</feature>
<comment type="catalytic activity">
    <reaction evidence="16">
        <text>Cu(2+)(in) + ATP + H2O = Cu(2+)(out) + ADP + phosphate + H(+)</text>
        <dbReference type="Rhea" id="RHEA:10376"/>
        <dbReference type="ChEBI" id="CHEBI:15377"/>
        <dbReference type="ChEBI" id="CHEBI:15378"/>
        <dbReference type="ChEBI" id="CHEBI:29036"/>
        <dbReference type="ChEBI" id="CHEBI:30616"/>
        <dbReference type="ChEBI" id="CHEBI:43474"/>
        <dbReference type="ChEBI" id="CHEBI:456216"/>
        <dbReference type="EC" id="7.2.2.9"/>
    </reaction>
</comment>
<feature type="transmembrane region" description="Helical" evidence="17">
    <location>
        <begin position="174"/>
        <end position="193"/>
    </location>
</feature>
<evidence type="ECO:0000256" key="10">
    <source>
        <dbReference type="ARBA" id="ARBA00022967"/>
    </source>
</evidence>
<evidence type="ECO:0000256" key="14">
    <source>
        <dbReference type="ARBA" id="ARBA00038904"/>
    </source>
</evidence>
<evidence type="ECO:0000256" key="16">
    <source>
        <dbReference type="ARBA" id="ARBA00047424"/>
    </source>
</evidence>
<dbReference type="Pfam" id="PF00702">
    <property type="entry name" value="Hydrolase"/>
    <property type="match status" value="1"/>
</dbReference>
<proteinExistence type="inferred from homology"/>
<dbReference type="InterPro" id="IPR036412">
    <property type="entry name" value="HAD-like_sf"/>
</dbReference>
<dbReference type="SUPFAM" id="SSF81665">
    <property type="entry name" value="Calcium ATPase, transmembrane domain M"/>
    <property type="match status" value="1"/>
</dbReference>
<dbReference type="InterPro" id="IPR006121">
    <property type="entry name" value="HMA_dom"/>
</dbReference>
<keyword evidence="4 17" id="KW-1003">Cell membrane</keyword>
<dbReference type="InterPro" id="IPR036163">
    <property type="entry name" value="HMA_dom_sf"/>
</dbReference>
<dbReference type="PROSITE" id="PS50846">
    <property type="entry name" value="HMA_2"/>
    <property type="match status" value="1"/>
</dbReference>
<keyword evidence="7 17" id="KW-0479">Metal-binding</keyword>
<evidence type="ECO:0000256" key="12">
    <source>
        <dbReference type="ARBA" id="ARBA00023136"/>
    </source>
</evidence>
<dbReference type="GO" id="GO:0043682">
    <property type="term" value="F:P-type divalent copper transporter activity"/>
    <property type="evidence" value="ECO:0007669"/>
    <property type="project" value="UniProtKB-EC"/>
</dbReference>
<evidence type="ECO:0000256" key="17">
    <source>
        <dbReference type="RuleBase" id="RU362081"/>
    </source>
</evidence>
<dbReference type="GO" id="GO:0055070">
    <property type="term" value="P:copper ion homeostasis"/>
    <property type="evidence" value="ECO:0007669"/>
    <property type="project" value="TreeGrafter"/>
</dbReference>
<evidence type="ECO:0000256" key="9">
    <source>
        <dbReference type="ARBA" id="ARBA00022840"/>
    </source>
</evidence>
<organism evidence="19 20">
    <name type="scientific">Helicobacter pullorum MIT 98-5489</name>
    <dbReference type="NCBI Taxonomy" id="537972"/>
    <lineage>
        <taxon>Bacteria</taxon>
        <taxon>Pseudomonadati</taxon>
        <taxon>Campylobacterota</taxon>
        <taxon>Epsilonproteobacteria</taxon>
        <taxon>Campylobacterales</taxon>
        <taxon>Helicobacteraceae</taxon>
        <taxon>Helicobacter</taxon>
    </lineage>
</organism>
<evidence type="ECO:0000256" key="2">
    <source>
        <dbReference type="ARBA" id="ARBA00004236"/>
    </source>
</evidence>
<evidence type="ECO:0000256" key="1">
    <source>
        <dbReference type="ARBA" id="ARBA00004127"/>
    </source>
</evidence>
<dbReference type="EMBL" id="DS990445">
    <property type="protein sequence ID" value="EEQ64117.1"/>
    <property type="molecule type" value="Genomic_DNA"/>
</dbReference>
<dbReference type="SUPFAM" id="SSF81653">
    <property type="entry name" value="Calcium ATPase, transduction domain A"/>
    <property type="match status" value="1"/>
</dbReference>
<keyword evidence="11 17" id="KW-1133">Transmembrane helix</keyword>
<dbReference type="FunFam" id="3.30.70.100:FF:000001">
    <property type="entry name" value="ATPase copper transporting beta"/>
    <property type="match status" value="1"/>
</dbReference>
<evidence type="ECO:0000313" key="19">
    <source>
        <dbReference type="EMBL" id="EEQ64117.1"/>
    </source>
</evidence>
<dbReference type="GO" id="GO:0016887">
    <property type="term" value="F:ATP hydrolysis activity"/>
    <property type="evidence" value="ECO:0007669"/>
    <property type="project" value="InterPro"/>
</dbReference>
<dbReference type="SFLD" id="SFLDG00002">
    <property type="entry name" value="C1.7:_P-type_atpase_like"/>
    <property type="match status" value="1"/>
</dbReference>
<comment type="function">
    <text evidence="13">Probably involved in copper export.</text>
</comment>
<name>C5F1G5_9HELI</name>
<dbReference type="InterPro" id="IPR023299">
    <property type="entry name" value="ATPase_P-typ_cyto_dom_N"/>
</dbReference>
<keyword evidence="20" id="KW-1185">Reference proteome</keyword>
<feature type="transmembrane region" description="Helical" evidence="17">
    <location>
        <begin position="658"/>
        <end position="679"/>
    </location>
</feature>